<comment type="caution">
    <text evidence="13">The sequence shown here is derived from an EMBL/GenBank/DDBJ whole genome shotgun (WGS) entry which is preliminary data.</text>
</comment>
<dbReference type="PROSITE" id="PS00097">
    <property type="entry name" value="CARBAMOYLTRANSFERASE"/>
    <property type="match status" value="1"/>
</dbReference>
<dbReference type="PANTHER" id="PTHR45753">
    <property type="entry name" value="ORNITHINE CARBAMOYLTRANSFERASE, MITOCHONDRIAL"/>
    <property type="match status" value="1"/>
</dbReference>
<dbReference type="RefSeq" id="WP_188454798.1">
    <property type="nucleotide sequence ID" value="NZ_BMFR01000004.1"/>
</dbReference>
<dbReference type="InterPro" id="IPR006131">
    <property type="entry name" value="Asp_carbamoyltransf_Asp/Orn-bd"/>
</dbReference>
<evidence type="ECO:0000256" key="4">
    <source>
        <dbReference type="ARBA" id="ARBA00007805"/>
    </source>
</evidence>
<dbReference type="AlphaFoldDB" id="A0A917H9Z1"/>
<comment type="pathway">
    <text evidence="3">Amino-acid biosynthesis; L-arginine biosynthesis; L-arginine from L-ornithine and carbamoyl phosphate: step 1/3.</text>
</comment>
<evidence type="ECO:0000256" key="8">
    <source>
        <dbReference type="ARBA" id="ARBA00022679"/>
    </source>
</evidence>
<dbReference type="InterPro" id="IPR006132">
    <property type="entry name" value="Asp/Orn_carbamoyltranf_P-bd"/>
</dbReference>
<comment type="subcellular location">
    <subcellularLocation>
        <location evidence="2 10">Cytoplasm</location>
    </subcellularLocation>
</comment>
<organism evidence="13 14">
    <name type="scientific">Virgibacillus oceani</name>
    <dbReference type="NCBI Taxonomy" id="1479511"/>
    <lineage>
        <taxon>Bacteria</taxon>
        <taxon>Bacillati</taxon>
        <taxon>Bacillota</taxon>
        <taxon>Bacilli</taxon>
        <taxon>Bacillales</taxon>
        <taxon>Bacillaceae</taxon>
        <taxon>Virgibacillus</taxon>
    </lineage>
</organism>
<evidence type="ECO:0000259" key="12">
    <source>
        <dbReference type="Pfam" id="PF02729"/>
    </source>
</evidence>
<feature type="domain" description="Aspartate/ornithine carbamoyltransferase Asp/Orn-binding" evidence="11">
    <location>
        <begin position="163"/>
        <end position="317"/>
    </location>
</feature>
<evidence type="ECO:0000256" key="1">
    <source>
        <dbReference type="ARBA" id="ARBA00003822"/>
    </source>
</evidence>
<evidence type="ECO:0000256" key="3">
    <source>
        <dbReference type="ARBA" id="ARBA00004975"/>
    </source>
</evidence>
<evidence type="ECO:0000256" key="9">
    <source>
        <dbReference type="ARBA" id="ARBA00048772"/>
    </source>
</evidence>
<dbReference type="GO" id="GO:0016597">
    <property type="term" value="F:amino acid binding"/>
    <property type="evidence" value="ECO:0007669"/>
    <property type="project" value="InterPro"/>
</dbReference>
<dbReference type="FunFam" id="3.40.50.1370:FF:000016">
    <property type="entry name" value="Ornithine carbamoyltransferase"/>
    <property type="match status" value="1"/>
</dbReference>
<dbReference type="GO" id="GO:0042450">
    <property type="term" value="P:L-arginine biosynthetic process via ornithine"/>
    <property type="evidence" value="ECO:0007669"/>
    <property type="project" value="UniProtKB-UniRule"/>
</dbReference>
<gene>
    <name evidence="13" type="primary">argF</name>
    <name evidence="13" type="ORF">GCM10011398_15440</name>
</gene>
<evidence type="ECO:0000313" key="14">
    <source>
        <dbReference type="Proteomes" id="UP000622860"/>
    </source>
</evidence>
<comment type="similarity">
    <text evidence="4 10">Belongs to the aspartate/ornithine carbamoyltransferase superfamily. OTCase family.</text>
</comment>
<dbReference type="GO" id="GO:0005737">
    <property type="term" value="C:cytoplasm"/>
    <property type="evidence" value="ECO:0007669"/>
    <property type="project" value="UniProtKB-SubCell"/>
</dbReference>
<feature type="binding site" evidence="10">
    <location>
        <position position="239"/>
    </location>
    <ligand>
        <name>L-ornithine</name>
        <dbReference type="ChEBI" id="CHEBI:46911"/>
    </ligand>
</feature>
<dbReference type="EC" id="2.1.3.3" evidence="5 10"/>
<protein>
    <recommendedName>
        <fullName evidence="6 10">Ornithine carbamoyltransferase</fullName>
        <shortName evidence="10">OTCase</shortName>
        <ecNumber evidence="5 10">2.1.3.3</ecNumber>
    </recommendedName>
</protein>
<dbReference type="InterPro" id="IPR036901">
    <property type="entry name" value="Asp/Orn_carbamoylTrfase_sf"/>
</dbReference>
<dbReference type="InterPro" id="IPR006130">
    <property type="entry name" value="Asp/Orn_carbamoylTrfase"/>
</dbReference>
<evidence type="ECO:0000313" key="13">
    <source>
        <dbReference type="EMBL" id="GGG71994.1"/>
    </source>
</evidence>
<evidence type="ECO:0000259" key="11">
    <source>
        <dbReference type="Pfam" id="PF00185"/>
    </source>
</evidence>
<keyword evidence="14" id="KW-1185">Reference proteome</keyword>
<dbReference type="PANTHER" id="PTHR45753:SF3">
    <property type="entry name" value="ORNITHINE TRANSCARBAMYLASE, MITOCHONDRIAL"/>
    <property type="match status" value="1"/>
</dbReference>
<dbReference type="NCBIfam" id="TIGR00658">
    <property type="entry name" value="orni_carb_tr"/>
    <property type="match status" value="1"/>
</dbReference>
<feature type="binding site" evidence="10">
    <location>
        <position position="93"/>
    </location>
    <ligand>
        <name>carbamoyl phosphate</name>
        <dbReference type="ChEBI" id="CHEBI:58228"/>
    </ligand>
</feature>
<feature type="binding site" evidence="10">
    <location>
        <begin position="279"/>
        <end position="280"/>
    </location>
    <ligand>
        <name>carbamoyl phosphate</name>
        <dbReference type="ChEBI" id="CHEBI:58228"/>
    </ligand>
</feature>
<dbReference type="GO" id="GO:0019240">
    <property type="term" value="P:citrulline biosynthetic process"/>
    <property type="evidence" value="ECO:0007669"/>
    <property type="project" value="TreeGrafter"/>
</dbReference>
<evidence type="ECO:0000256" key="5">
    <source>
        <dbReference type="ARBA" id="ARBA00013007"/>
    </source>
</evidence>
<feature type="binding site" evidence="10">
    <location>
        <position position="117"/>
    </location>
    <ligand>
        <name>carbamoyl phosphate</name>
        <dbReference type="ChEBI" id="CHEBI:58228"/>
    </ligand>
</feature>
<dbReference type="NCBIfam" id="NF001986">
    <property type="entry name" value="PRK00779.1"/>
    <property type="match status" value="1"/>
</dbReference>
<evidence type="ECO:0000256" key="7">
    <source>
        <dbReference type="ARBA" id="ARBA00022490"/>
    </source>
</evidence>
<comment type="catalytic activity">
    <reaction evidence="9 10">
        <text>carbamoyl phosphate + L-ornithine = L-citrulline + phosphate + H(+)</text>
        <dbReference type="Rhea" id="RHEA:19513"/>
        <dbReference type="ChEBI" id="CHEBI:15378"/>
        <dbReference type="ChEBI" id="CHEBI:43474"/>
        <dbReference type="ChEBI" id="CHEBI:46911"/>
        <dbReference type="ChEBI" id="CHEBI:57743"/>
        <dbReference type="ChEBI" id="CHEBI:58228"/>
        <dbReference type="EC" id="2.1.3.3"/>
    </reaction>
</comment>
<dbReference type="HAMAP" id="MF_01109">
    <property type="entry name" value="OTCase"/>
    <property type="match status" value="1"/>
</dbReference>
<dbReference type="InterPro" id="IPR002292">
    <property type="entry name" value="Orn/put_carbamltrans"/>
</dbReference>
<accession>A0A917H9Z1</accession>
<dbReference type="GO" id="GO:0004585">
    <property type="term" value="F:ornithine carbamoyltransferase activity"/>
    <property type="evidence" value="ECO:0007669"/>
    <property type="project" value="UniProtKB-UniRule"/>
</dbReference>
<reference evidence="13" key="1">
    <citation type="journal article" date="2014" name="Int. J. Syst. Evol. Microbiol.">
        <title>Complete genome sequence of Corynebacterium casei LMG S-19264T (=DSM 44701T), isolated from a smear-ripened cheese.</title>
        <authorList>
            <consortium name="US DOE Joint Genome Institute (JGI-PGF)"/>
            <person name="Walter F."/>
            <person name="Albersmeier A."/>
            <person name="Kalinowski J."/>
            <person name="Ruckert C."/>
        </authorList>
    </citation>
    <scope>NUCLEOTIDE SEQUENCE</scope>
    <source>
        <strain evidence="13">CGMCC 1.12754</strain>
    </source>
</reference>
<evidence type="ECO:0000256" key="6">
    <source>
        <dbReference type="ARBA" id="ARBA00016634"/>
    </source>
</evidence>
<dbReference type="FunFam" id="3.40.50.1370:FF:000008">
    <property type="entry name" value="Ornithine carbamoyltransferase"/>
    <property type="match status" value="1"/>
</dbReference>
<keyword evidence="7 10" id="KW-0963">Cytoplasm</keyword>
<dbReference type="Gene3D" id="3.40.50.1370">
    <property type="entry name" value="Aspartate/ornithine carbamoyltransferase"/>
    <property type="match status" value="2"/>
</dbReference>
<dbReference type="Pfam" id="PF02729">
    <property type="entry name" value="OTCace_N"/>
    <property type="match status" value="1"/>
</dbReference>
<proteinExistence type="inferred from homology"/>
<dbReference type="EMBL" id="BMFR01000004">
    <property type="protein sequence ID" value="GGG71994.1"/>
    <property type="molecule type" value="Genomic_DNA"/>
</dbReference>
<feature type="domain" description="Aspartate/ornithine carbamoyltransferase carbamoyl-P binding" evidence="12">
    <location>
        <begin position="17"/>
        <end position="157"/>
    </location>
</feature>
<evidence type="ECO:0000256" key="10">
    <source>
        <dbReference type="HAMAP-Rule" id="MF_01109"/>
    </source>
</evidence>
<comment type="function">
    <text evidence="1">Reversibly catalyzes the transfer of the carbamoyl group from carbamoyl phosphate (CP) to the N(epsilon) atom of ornithine (ORN) to produce L-citrulline.</text>
</comment>
<dbReference type="SUPFAM" id="SSF53671">
    <property type="entry name" value="Aspartate/ornithine carbamoyltransferase"/>
    <property type="match status" value="1"/>
</dbReference>
<feature type="binding site" evidence="10">
    <location>
        <position position="307"/>
    </location>
    <ligand>
        <name>carbamoyl phosphate</name>
        <dbReference type="ChEBI" id="CHEBI:58228"/>
    </ligand>
</feature>
<feature type="binding site" evidence="10">
    <location>
        <position position="175"/>
    </location>
    <ligand>
        <name>L-ornithine</name>
        <dbReference type="ChEBI" id="CHEBI:46911"/>
    </ligand>
</feature>
<keyword evidence="8 10" id="KW-0808">Transferase</keyword>
<dbReference type="Proteomes" id="UP000622860">
    <property type="component" value="Unassembled WGS sequence"/>
</dbReference>
<dbReference type="Pfam" id="PF00185">
    <property type="entry name" value="OTCace"/>
    <property type="match status" value="1"/>
</dbReference>
<feature type="binding site" evidence="10">
    <location>
        <begin position="243"/>
        <end position="244"/>
    </location>
    <ligand>
        <name>L-ornithine</name>
        <dbReference type="ChEBI" id="CHEBI:46911"/>
    </ligand>
</feature>
<sequence>MELKTKEAGLKHPLSGRSFLTLSDYSEEELLYLLELATYLKNARKAGENKQPLKGKTLGMIFEKSSTRTRVSFEAGIFQLGGTGLFLSKQDMQMGRGEPIADTAKVLSGYLDGIMIRTFSQATAEELAENASVPVINGLTDTYHPCQVLADLLTIQEIKGGLKGLEIAYIGDGNNMANSLMIGAATMGMDITVAAPTGYQPDPGITLKAISIASAHGSKVEVTSNPQNAVDQADIIYTDVWASMGQEDEQTTREQMFSGYQVNKDLCSHAKKDAIFMHCLPAHREKEVTAEIIDGKQSVVFQQAENRLHAQKALMLALMG</sequence>
<reference evidence="13" key="2">
    <citation type="submission" date="2020-09" db="EMBL/GenBank/DDBJ databases">
        <authorList>
            <person name="Sun Q."/>
            <person name="Zhou Y."/>
        </authorList>
    </citation>
    <scope>NUCLEOTIDE SEQUENCE</scope>
    <source>
        <strain evidence="13">CGMCC 1.12754</strain>
    </source>
</reference>
<dbReference type="PRINTS" id="PR00100">
    <property type="entry name" value="AOTCASE"/>
</dbReference>
<feature type="binding site" evidence="10">
    <location>
        <begin position="66"/>
        <end position="69"/>
    </location>
    <ligand>
        <name>carbamoyl phosphate</name>
        <dbReference type="ChEBI" id="CHEBI:58228"/>
    </ligand>
</feature>
<name>A0A917H9Z1_9BACI</name>
<evidence type="ECO:0000256" key="2">
    <source>
        <dbReference type="ARBA" id="ARBA00004496"/>
    </source>
</evidence>
<dbReference type="InterPro" id="IPR024904">
    <property type="entry name" value="OTCase_ArgI"/>
</dbReference>
<dbReference type="PRINTS" id="PR00102">
    <property type="entry name" value="OTCASE"/>
</dbReference>
<feature type="binding site" evidence="10">
    <location>
        <begin position="144"/>
        <end position="147"/>
    </location>
    <ligand>
        <name>carbamoyl phosphate</name>
        <dbReference type="ChEBI" id="CHEBI:58228"/>
    </ligand>
</feature>